<evidence type="ECO:0000259" key="2">
    <source>
        <dbReference type="PROSITE" id="PS50404"/>
    </source>
</evidence>
<comment type="subunit">
    <text evidence="1">Homodimer.</text>
</comment>
<dbReference type="Pfam" id="PF00043">
    <property type="entry name" value="GST_C"/>
    <property type="match status" value="1"/>
</dbReference>
<comment type="caution">
    <text evidence="4">The sequence shown here is derived from an EMBL/GenBank/DDBJ whole genome shotgun (WGS) entry which is preliminary data.</text>
</comment>
<dbReference type="SFLD" id="SFLDS00019">
    <property type="entry name" value="Glutathione_Transferase_(cytos"/>
    <property type="match status" value="1"/>
</dbReference>
<keyword evidence="5" id="KW-1185">Reference proteome</keyword>
<evidence type="ECO:0000256" key="1">
    <source>
        <dbReference type="ARBA" id="ARBA00011738"/>
    </source>
</evidence>
<feature type="domain" description="GST C-terminal" evidence="3">
    <location>
        <begin position="88"/>
        <end position="222"/>
    </location>
</feature>
<name>A0ABT4VUA4_9HYPH</name>
<feature type="domain" description="GST N-terminal" evidence="2">
    <location>
        <begin position="1"/>
        <end position="79"/>
    </location>
</feature>
<organism evidence="4 5">
    <name type="scientific">Hoeflea poritis</name>
    <dbReference type="NCBI Taxonomy" id="2993659"/>
    <lineage>
        <taxon>Bacteria</taxon>
        <taxon>Pseudomonadati</taxon>
        <taxon>Pseudomonadota</taxon>
        <taxon>Alphaproteobacteria</taxon>
        <taxon>Hyphomicrobiales</taxon>
        <taxon>Rhizobiaceae</taxon>
        <taxon>Hoeflea</taxon>
    </lineage>
</organism>
<reference evidence="4" key="1">
    <citation type="submission" date="2022-11" db="EMBL/GenBank/DDBJ databases">
        <title>Hoeflea poritis sp. nov., isolated from scleractinian coral Porites lutea.</title>
        <authorList>
            <person name="Zhang G."/>
            <person name="Wei Q."/>
            <person name="Cai L."/>
        </authorList>
    </citation>
    <scope>NUCLEOTIDE SEQUENCE</scope>
    <source>
        <strain evidence="4">E7-10</strain>
    </source>
</reference>
<dbReference type="PANTHER" id="PTHR43969:SF9">
    <property type="entry name" value="GLUTATHIONE S TRANSFERASE D10, ISOFORM A-RELATED"/>
    <property type="match status" value="1"/>
</dbReference>
<dbReference type="PROSITE" id="PS50405">
    <property type="entry name" value="GST_CTER"/>
    <property type="match status" value="1"/>
</dbReference>
<dbReference type="Pfam" id="PF13417">
    <property type="entry name" value="GST_N_3"/>
    <property type="match status" value="1"/>
</dbReference>
<evidence type="ECO:0000313" key="5">
    <source>
        <dbReference type="Proteomes" id="UP001148313"/>
    </source>
</evidence>
<dbReference type="SFLD" id="SFLDG00358">
    <property type="entry name" value="Main_(cytGST)"/>
    <property type="match status" value="1"/>
</dbReference>
<dbReference type="SUPFAM" id="SSF52833">
    <property type="entry name" value="Thioredoxin-like"/>
    <property type="match status" value="1"/>
</dbReference>
<sequence length="230" mass="26663">MPTLYHHPMSAASRFVRLVLYEYELEAELVEERPWEQRPDFLALNPAATLPVYVDDSLQAVCGATVIAEFIDEVFGVFKRDRRLLPDEPFRRAEVRRLTEWFLVKMEQDVTRYLVRERVFKLLMPKENGGGAPDSKALRTARANIRQHMRYLDWLTGSRDWLAGNTMSYADFAAAGALSSLDYLGEVGWSETPNARDWYQRMKSRPSMRPILADRISRITPVSHYADLDF</sequence>
<gene>
    <name evidence="4" type="ORF">OOZ53_23250</name>
</gene>
<dbReference type="Gene3D" id="1.20.1050.10">
    <property type="match status" value="1"/>
</dbReference>
<evidence type="ECO:0000313" key="4">
    <source>
        <dbReference type="EMBL" id="MDA4848293.1"/>
    </source>
</evidence>
<dbReference type="Proteomes" id="UP001148313">
    <property type="component" value="Unassembled WGS sequence"/>
</dbReference>
<dbReference type="PANTHER" id="PTHR43969">
    <property type="entry name" value="GLUTATHIONE S TRANSFERASE D10, ISOFORM A-RELATED"/>
    <property type="match status" value="1"/>
</dbReference>
<dbReference type="SUPFAM" id="SSF47616">
    <property type="entry name" value="GST C-terminal domain-like"/>
    <property type="match status" value="1"/>
</dbReference>
<accession>A0ABT4VUA4</accession>
<dbReference type="CDD" id="cd00299">
    <property type="entry name" value="GST_C_family"/>
    <property type="match status" value="1"/>
</dbReference>
<evidence type="ECO:0000259" key="3">
    <source>
        <dbReference type="PROSITE" id="PS50405"/>
    </source>
</evidence>
<dbReference type="CDD" id="cd00570">
    <property type="entry name" value="GST_N_family"/>
    <property type="match status" value="1"/>
</dbReference>
<dbReference type="Gene3D" id="3.40.30.10">
    <property type="entry name" value="Glutaredoxin"/>
    <property type="match status" value="1"/>
</dbReference>
<dbReference type="EMBL" id="JAPJZH010000021">
    <property type="protein sequence ID" value="MDA4848293.1"/>
    <property type="molecule type" value="Genomic_DNA"/>
</dbReference>
<proteinExistence type="predicted"/>
<protein>
    <submittedName>
        <fullName evidence="4">Glutathione S-transferase family protein</fullName>
    </submittedName>
</protein>
<dbReference type="InterPro" id="IPR036249">
    <property type="entry name" value="Thioredoxin-like_sf"/>
</dbReference>
<dbReference type="InterPro" id="IPR040079">
    <property type="entry name" value="Glutathione_S-Trfase"/>
</dbReference>
<dbReference type="InterPro" id="IPR004046">
    <property type="entry name" value="GST_C"/>
</dbReference>
<dbReference type="PROSITE" id="PS50404">
    <property type="entry name" value="GST_NTER"/>
    <property type="match status" value="1"/>
</dbReference>
<dbReference type="InterPro" id="IPR004045">
    <property type="entry name" value="Glutathione_S-Trfase_N"/>
</dbReference>
<dbReference type="InterPro" id="IPR010987">
    <property type="entry name" value="Glutathione-S-Trfase_C-like"/>
</dbReference>
<dbReference type="InterPro" id="IPR036282">
    <property type="entry name" value="Glutathione-S-Trfase_C_sf"/>
</dbReference>
<dbReference type="RefSeq" id="WP_271092150.1">
    <property type="nucleotide sequence ID" value="NZ_JAPJZH010000021.1"/>
</dbReference>